<protein>
    <submittedName>
        <fullName evidence="2">FRG superfamily protein</fullName>
    </submittedName>
</protein>
<reference evidence="2" key="2">
    <citation type="submission" date="2012-09" db="EMBL/GenBank/DDBJ databases">
        <title>The complete sequence of Psychroflexus torquis an extreme psychrophile from sea-ice that is stimulated by light.</title>
        <authorList>
            <person name="Feng S."/>
            <person name="Powell S.M."/>
            <person name="Bowman J.P."/>
        </authorList>
    </citation>
    <scope>NUCLEOTIDE SEQUENCE [LARGE SCALE GENOMIC DNA]</scope>
    <source>
        <strain evidence="2">ATCC 700755</strain>
    </source>
</reference>
<dbReference type="SMART" id="SM00901">
    <property type="entry name" value="FRG"/>
    <property type="match status" value="1"/>
</dbReference>
<reference evidence="2" key="1">
    <citation type="submission" date="2006-03" db="EMBL/GenBank/DDBJ databases">
        <authorList>
            <person name="Bowman J."/>
            <person name="Ferriera S."/>
            <person name="Johnson J."/>
            <person name="Kravitz S."/>
            <person name="Halpern A."/>
            <person name="Remington K."/>
            <person name="Beeson K."/>
            <person name="Tran B."/>
            <person name="Rogers Y.-H."/>
            <person name="Friedman R."/>
            <person name="Venter J.C."/>
        </authorList>
    </citation>
    <scope>NUCLEOTIDE SEQUENCE [LARGE SCALE GENOMIC DNA]</scope>
    <source>
        <strain evidence="2">ATCC 700755</strain>
    </source>
</reference>
<dbReference type="STRING" id="313595.P700755_003522"/>
<dbReference type="Pfam" id="PF08867">
    <property type="entry name" value="FRG"/>
    <property type="match status" value="1"/>
</dbReference>
<evidence type="ECO:0000313" key="2">
    <source>
        <dbReference type="EMBL" id="AFU70138.1"/>
    </source>
</evidence>
<dbReference type="InterPro" id="IPR014966">
    <property type="entry name" value="FRG-dom"/>
</dbReference>
<organism evidence="2 3">
    <name type="scientific">Psychroflexus torquis (strain ATCC 700755 / CIP 106069 / ACAM 623)</name>
    <dbReference type="NCBI Taxonomy" id="313595"/>
    <lineage>
        <taxon>Bacteria</taxon>
        <taxon>Pseudomonadati</taxon>
        <taxon>Bacteroidota</taxon>
        <taxon>Flavobacteriia</taxon>
        <taxon>Flavobacteriales</taxon>
        <taxon>Flavobacteriaceae</taxon>
        <taxon>Psychroflexus</taxon>
    </lineage>
</organism>
<evidence type="ECO:0000259" key="1">
    <source>
        <dbReference type="SMART" id="SM00901"/>
    </source>
</evidence>
<dbReference type="KEGG" id="ptq:P700755_003522"/>
<dbReference type="AlphaFoldDB" id="K4IK04"/>
<name>K4IK04_PSYTT</name>
<keyword evidence="3" id="KW-1185">Reference proteome</keyword>
<evidence type="ECO:0000313" key="3">
    <source>
        <dbReference type="Proteomes" id="UP000008514"/>
    </source>
</evidence>
<dbReference type="eggNOG" id="ENOG5030IQI">
    <property type="taxonomic scope" value="Bacteria"/>
</dbReference>
<feature type="domain" description="FRG" evidence="1">
    <location>
        <begin position="3"/>
        <end position="76"/>
    </location>
</feature>
<sequence>MKMDNTYIIRKEKSLIDELKRRGDKLTQSGNLNDWELLVYAQHFGLATQLLDWSTNPLVSLWFACNESKESTGYVYILKQSDENMLDVHKNHSPYEISSSKIFRPILNNERIIAQNGWFTAHSLNDNKFKKLDSEKEFGNKISLIEIPASEKLTMLLKLDILGMNNKTIYPEIEGTCRHIN</sequence>
<accession>K4IK04</accession>
<gene>
    <name evidence="2" type="ordered locus">P700755_003522</name>
</gene>
<dbReference type="EMBL" id="CP003879">
    <property type="protein sequence ID" value="AFU70138.1"/>
    <property type="molecule type" value="Genomic_DNA"/>
</dbReference>
<dbReference type="Proteomes" id="UP000008514">
    <property type="component" value="Chromosome"/>
</dbReference>
<proteinExistence type="predicted"/>
<dbReference type="HOGENOM" id="CLU_050026_1_1_10"/>